<protein>
    <submittedName>
        <fullName evidence="1">Uncharacterized protein</fullName>
    </submittedName>
</protein>
<sequence length="114" mass="12701">MEKANPPANASPQTIILKACVHAIRHIFVPSGTSTISNFRKNGRALRWLRETIGVAGGAVTFDFVDANFFEDSQHKCFQRELEGSRAKVASWWAGGHLNANRGFQNEMQVYHAD</sequence>
<name>A0ACB6RAC6_9PLEO</name>
<keyword evidence="2" id="KW-1185">Reference proteome</keyword>
<reference evidence="1" key="1">
    <citation type="journal article" date="2020" name="Stud. Mycol.">
        <title>101 Dothideomycetes genomes: a test case for predicting lifestyles and emergence of pathogens.</title>
        <authorList>
            <person name="Haridas S."/>
            <person name="Albert R."/>
            <person name="Binder M."/>
            <person name="Bloem J."/>
            <person name="Labutti K."/>
            <person name="Salamov A."/>
            <person name="Andreopoulos B."/>
            <person name="Baker S."/>
            <person name="Barry K."/>
            <person name="Bills G."/>
            <person name="Bluhm B."/>
            <person name="Cannon C."/>
            <person name="Castanera R."/>
            <person name="Culley D."/>
            <person name="Daum C."/>
            <person name="Ezra D."/>
            <person name="Gonzalez J."/>
            <person name="Henrissat B."/>
            <person name="Kuo A."/>
            <person name="Liang C."/>
            <person name="Lipzen A."/>
            <person name="Lutzoni F."/>
            <person name="Magnuson J."/>
            <person name="Mondo S."/>
            <person name="Nolan M."/>
            <person name="Ohm R."/>
            <person name="Pangilinan J."/>
            <person name="Park H.-J."/>
            <person name="Ramirez L."/>
            <person name="Alfaro M."/>
            <person name="Sun H."/>
            <person name="Tritt A."/>
            <person name="Yoshinaga Y."/>
            <person name="Zwiers L.-H."/>
            <person name="Turgeon B."/>
            <person name="Goodwin S."/>
            <person name="Spatafora J."/>
            <person name="Crous P."/>
            <person name="Grigoriev I."/>
        </authorList>
    </citation>
    <scope>NUCLEOTIDE SEQUENCE</scope>
    <source>
        <strain evidence="1">ATCC 200398</strain>
    </source>
</reference>
<proteinExistence type="predicted"/>
<dbReference type="Proteomes" id="UP000799755">
    <property type="component" value="Unassembled WGS sequence"/>
</dbReference>
<dbReference type="EMBL" id="MU003495">
    <property type="protein sequence ID" value="KAF2476042.1"/>
    <property type="molecule type" value="Genomic_DNA"/>
</dbReference>
<comment type="caution">
    <text evidence="1">The sequence shown here is derived from an EMBL/GenBank/DDBJ whole genome shotgun (WGS) entry which is preliminary data.</text>
</comment>
<evidence type="ECO:0000313" key="2">
    <source>
        <dbReference type="Proteomes" id="UP000799755"/>
    </source>
</evidence>
<gene>
    <name evidence="1" type="ORF">BDR25DRAFT_350309</name>
</gene>
<accession>A0ACB6RAC6</accession>
<organism evidence="1 2">
    <name type="scientific">Lindgomyces ingoldianus</name>
    <dbReference type="NCBI Taxonomy" id="673940"/>
    <lineage>
        <taxon>Eukaryota</taxon>
        <taxon>Fungi</taxon>
        <taxon>Dikarya</taxon>
        <taxon>Ascomycota</taxon>
        <taxon>Pezizomycotina</taxon>
        <taxon>Dothideomycetes</taxon>
        <taxon>Pleosporomycetidae</taxon>
        <taxon>Pleosporales</taxon>
        <taxon>Lindgomycetaceae</taxon>
        <taxon>Lindgomyces</taxon>
    </lineage>
</organism>
<evidence type="ECO:0000313" key="1">
    <source>
        <dbReference type="EMBL" id="KAF2476042.1"/>
    </source>
</evidence>